<proteinExistence type="predicted"/>
<dbReference type="Proteomes" id="UP000033014">
    <property type="component" value="Segment"/>
</dbReference>
<dbReference type="KEGG" id="vg:24723357"/>
<reference evidence="2" key="1">
    <citation type="submission" date="2014-01" db="EMBL/GenBank/DDBJ databases">
        <title>Genomic and Proteomic Analysis of Broad Host Range Virulent Bacillus Group Phage BCP8-2 Leading To the Creation of New Genus within Myoviruses.</title>
        <authorList>
            <person name="Bandara N."/>
            <person name="Asare P.T."/>
            <person name="Kim K.P."/>
        </authorList>
    </citation>
    <scope>NUCLEOTIDE SEQUENCE [LARGE SCALE GENOMIC DNA]</scope>
</reference>
<reference evidence="1 2" key="2">
    <citation type="journal article" date="2015" name="Arch. Virol.">
        <title>Complete genome sequence analysis and identification of putative metallo-beta-lactamase and SpoIIIE homologs in Bacillus cereus group phage BCP8-2, a new member of the proposed Bastille-like group.</title>
        <authorList>
            <person name="Asare P.T."/>
            <person name="Bandara N."/>
            <person name="Jeong T.Y."/>
            <person name="Ryu S."/>
            <person name="Klumpp J."/>
            <person name="Kim K.P."/>
        </authorList>
    </citation>
    <scope>NUCLEOTIDE SEQUENCE [LARGE SCALE GENOMIC DNA]</scope>
    <source>
        <strain evidence="1">BCP8-2</strain>
    </source>
</reference>
<keyword evidence="2" id="KW-1185">Reference proteome</keyword>
<gene>
    <name evidence="1" type="ORF">BCP8-2_093</name>
</gene>
<accession>A0A0E3D9F2</accession>
<organism evidence="1 2">
    <name type="scientific">Bacillus phage BCP8-2</name>
    <dbReference type="NCBI Taxonomy" id="1129192"/>
    <lineage>
        <taxon>Viruses</taxon>
        <taxon>Duplodnaviria</taxon>
        <taxon>Heunggongvirae</taxon>
        <taxon>Uroviricota</taxon>
        <taxon>Caudoviricetes</taxon>
        <taxon>Herelleviridae</taxon>
        <taxon>Bastillevirinae</taxon>
        <taxon>Caeruleovirus</taxon>
        <taxon>Caeruleovirus BCP82</taxon>
    </lineage>
</organism>
<dbReference type="GeneID" id="24723357"/>
<evidence type="ECO:0000313" key="2">
    <source>
        <dbReference type="Proteomes" id="UP000033014"/>
    </source>
</evidence>
<name>A0A0E3D9F2_9CAUD</name>
<evidence type="ECO:0000313" key="1">
    <source>
        <dbReference type="EMBL" id="AHJ87131.1"/>
    </source>
</evidence>
<dbReference type="RefSeq" id="YP_009149654.1">
    <property type="nucleotide sequence ID" value="NC_027355.1"/>
</dbReference>
<dbReference type="OrthoDB" id="3170at10239"/>
<dbReference type="EMBL" id="KJ081346">
    <property type="protein sequence ID" value="AHJ87131.1"/>
    <property type="molecule type" value="Genomic_DNA"/>
</dbReference>
<protein>
    <submittedName>
        <fullName evidence="1">Uncharacterized protein</fullName>
    </submittedName>
</protein>
<sequence>MKSSLFVPDKINVGYQERGGTYTGKLAYVIYFDQKGKLRKETSWNSWRDKDIDNLITDNVPTSGFVLNKKAGDYKYDWNHRQAYARVYDPRGFEFEITIDNLLYILECCDMFKGKGIDGELVYAWEGKDLVLLPVNSPDYKEIMEYNKIIKENKTIKGKDLKLGYKYLDKDGKGWIYLGRFHKYDSYSGEKKKNKFYFFAKEYMTWNNGEEVLKWTIDTVGSLGQKFITESPDGCVENYAELVELLERDREYSPIDFSKDEFVPLTFEEFLSDLNDRARSYEKLSAWFYSPILKKPIDSDSDYHRYYGRDDRVKVVPSKVKQPKPGRYSWSNDYEWVQEYDGEGEDKRPIFAITNGEHKEYQGYYNNYKEYFKGTLEEVFEYLQPATRHVYLENGKLYRKDR</sequence>